<feature type="transmembrane region" description="Helical" evidence="1">
    <location>
        <begin position="248"/>
        <end position="265"/>
    </location>
</feature>
<feature type="transmembrane region" description="Helical" evidence="1">
    <location>
        <begin position="184"/>
        <end position="204"/>
    </location>
</feature>
<comment type="caution">
    <text evidence="2">The sequence shown here is derived from an EMBL/GenBank/DDBJ whole genome shotgun (WGS) entry which is preliminary data.</text>
</comment>
<keyword evidence="1" id="KW-0812">Transmembrane</keyword>
<keyword evidence="1" id="KW-1133">Transmembrane helix</keyword>
<feature type="transmembrane region" description="Helical" evidence="1">
    <location>
        <begin position="210"/>
        <end position="236"/>
    </location>
</feature>
<dbReference type="AlphaFoldDB" id="A0A7L4PG31"/>
<reference evidence="2 3" key="1">
    <citation type="journal article" date="2020" name="Nat. Commun.">
        <title>The structures of two archaeal type IV pili illuminate evolutionary relationships.</title>
        <authorList>
            <person name="Wang F."/>
            <person name="Baquero D.P."/>
            <person name="Su Z."/>
            <person name="Beltran L.C."/>
            <person name="Prangishvili D."/>
            <person name="Krupovic M."/>
            <person name="Egelman E.H."/>
        </authorList>
    </citation>
    <scope>NUCLEOTIDE SEQUENCE [LARGE SCALE GENOMIC DNA]</scope>
    <source>
        <strain evidence="2 3">2GA</strain>
    </source>
</reference>
<proteinExistence type="predicted"/>
<accession>A0A7L4PG31</accession>
<dbReference type="InterPro" id="IPR036390">
    <property type="entry name" value="WH_DNA-bd_sf"/>
</dbReference>
<dbReference type="Proteomes" id="UP000554766">
    <property type="component" value="Unassembled WGS sequence"/>
</dbReference>
<dbReference type="InterPro" id="IPR036388">
    <property type="entry name" value="WH-like_DNA-bd_sf"/>
</dbReference>
<feature type="transmembrane region" description="Helical" evidence="1">
    <location>
        <begin position="98"/>
        <end position="129"/>
    </location>
</feature>
<dbReference type="SUPFAM" id="SSF46785">
    <property type="entry name" value="Winged helix' DNA-binding domain"/>
    <property type="match status" value="1"/>
</dbReference>
<dbReference type="InterPro" id="IPR011991">
    <property type="entry name" value="ArsR-like_HTH"/>
</dbReference>
<sequence>MFCVERVIYGAAMGRRRDIILLLHTEGPMPLAKLRDALKMSASTLLFELSALEKLGVVKREGSLVFLTELGERVASIISTVEPLKSLSFLSLAGLRPLMVWLLMSPLLPLAAATLLAGWVTALVVGSFLSPPLSMIYVMYVGHYLPSLLSLSPPLSLIVSLISVAGLLLGIYSASRRRLGLSKIVAGLFPLAIYPTVHLALVWLAQTFELSYLVAISQVLLFVSLLLTATVFATVYSIEMGATYETSLIRSLLAFFVVPALLYLAPLR</sequence>
<feature type="transmembrane region" description="Helical" evidence="1">
    <location>
        <begin position="149"/>
        <end position="172"/>
    </location>
</feature>
<dbReference type="OMA" id="YVGHYLP"/>
<keyword evidence="3" id="KW-1185">Reference proteome</keyword>
<evidence type="ECO:0000313" key="2">
    <source>
        <dbReference type="EMBL" id="NYR16560.1"/>
    </source>
</evidence>
<evidence type="ECO:0000313" key="3">
    <source>
        <dbReference type="Proteomes" id="UP000554766"/>
    </source>
</evidence>
<dbReference type="EMBL" id="JAAVJF010000006">
    <property type="protein sequence ID" value="NYR16560.1"/>
    <property type="molecule type" value="Genomic_DNA"/>
</dbReference>
<dbReference type="RefSeq" id="WP_011901376.1">
    <property type="nucleotide sequence ID" value="NZ_JAAVJF010000006.1"/>
</dbReference>
<evidence type="ECO:0000256" key="1">
    <source>
        <dbReference type="SAM" id="Phobius"/>
    </source>
</evidence>
<dbReference type="Gene3D" id="1.10.10.10">
    <property type="entry name" value="Winged helix-like DNA-binding domain superfamily/Winged helix DNA-binding domain"/>
    <property type="match status" value="1"/>
</dbReference>
<dbReference type="CDD" id="cd00090">
    <property type="entry name" value="HTH_ARSR"/>
    <property type="match status" value="1"/>
</dbReference>
<organism evidence="2 3">
    <name type="scientific">Pyrobaculum arsenaticum</name>
    <dbReference type="NCBI Taxonomy" id="121277"/>
    <lineage>
        <taxon>Archaea</taxon>
        <taxon>Thermoproteota</taxon>
        <taxon>Thermoprotei</taxon>
        <taxon>Thermoproteales</taxon>
        <taxon>Thermoproteaceae</taxon>
        <taxon>Pyrobaculum</taxon>
    </lineage>
</organism>
<keyword evidence="1" id="KW-0472">Membrane</keyword>
<dbReference type="GeneID" id="5055136"/>
<name>A0A7L4PG31_9CREN</name>
<protein>
    <submittedName>
        <fullName evidence="2">ArsR family transcriptional regulator</fullName>
    </submittedName>
</protein>
<gene>
    <name evidence="2" type="ORF">HC235_11605</name>
</gene>